<gene>
    <name evidence="2" type="ORF">Pcinc_030985</name>
</gene>
<accession>A0AAE1EX17</accession>
<dbReference type="EMBL" id="JAWQEG010004057">
    <property type="protein sequence ID" value="KAK3863234.1"/>
    <property type="molecule type" value="Genomic_DNA"/>
</dbReference>
<name>A0AAE1EX17_PETCI</name>
<dbReference type="Proteomes" id="UP001286313">
    <property type="component" value="Unassembled WGS sequence"/>
</dbReference>
<comment type="caution">
    <text evidence="2">The sequence shown here is derived from an EMBL/GenBank/DDBJ whole genome shotgun (WGS) entry which is preliminary data.</text>
</comment>
<organism evidence="2 3">
    <name type="scientific">Petrolisthes cinctipes</name>
    <name type="common">Flat porcelain crab</name>
    <dbReference type="NCBI Taxonomy" id="88211"/>
    <lineage>
        <taxon>Eukaryota</taxon>
        <taxon>Metazoa</taxon>
        <taxon>Ecdysozoa</taxon>
        <taxon>Arthropoda</taxon>
        <taxon>Crustacea</taxon>
        <taxon>Multicrustacea</taxon>
        <taxon>Malacostraca</taxon>
        <taxon>Eumalacostraca</taxon>
        <taxon>Eucarida</taxon>
        <taxon>Decapoda</taxon>
        <taxon>Pleocyemata</taxon>
        <taxon>Anomura</taxon>
        <taxon>Galatheoidea</taxon>
        <taxon>Porcellanidae</taxon>
        <taxon>Petrolisthes</taxon>
    </lineage>
</organism>
<evidence type="ECO:0000313" key="3">
    <source>
        <dbReference type="Proteomes" id="UP001286313"/>
    </source>
</evidence>
<protein>
    <submittedName>
        <fullName evidence="2">Uncharacterized protein</fullName>
    </submittedName>
</protein>
<evidence type="ECO:0000313" key="2">
    <source>
        <dbReference type="EMBL" id="KAK3863234.1"/>
    </source>
</evidence>
<feature type="region of interest" description="Disordered" evidence="1">
    <location>
        <begin position="69"/>
        <end position="108"/>
    </location>
</feature>
<reference evidence="2" key="1">
    <citation type="submission" date="2023-10" db="EMBL/GenBank/DDBJ databases">
        <title>Genome assemblies of two species of porcelain crab, Petrolisthes cinctipes and Petrolisthes manimaculis (Anomura: Porcellanidae).</title>
        <authorList>
            <person name="Angst P."/>
        </authorList>
    </citation>
    <scope>NUCLEOTIDE SEQUENCE</scope>
    <source>
        <strain evidence="2">PB745_01</strain>
        <tissue evidence="2">Gill</tissue>
    </source>
</reference>
<dbReference type="AlphaFoldDB" id="A0AAE1EX17"/>
<keyword evidence="3" id="KW-1185">Reference proteome</keyword>
<proteinExistence type="predicted"/>
<evidence type="ECO:0000256" key="1">
    <source>
        <dbReference type="SAM" id="MobiDB-lite"/>
    </source>
</evidence>
<sequence length="108" mass="11908">MELDVWMGCKDTVVGFGSVPQPYPISSNPSFCLTFSAFLYLFLTFTQVADTAEGEGRKETRLMVLTFHHNPQTDEPTTTPSLPPLTTTEEPDTREACQTHPVAVSGIK</sequence>
<feature type="compositionally biased region" description="Low complexity" evidence="1">
    <location>
        <begin position="73"/>
        <end position="88"/>
    </location>
</feature>